<comment type="subcellular location">
    <subcellularLocation>
        <location evidence="1">Cell membrane</location>
        <topology evidence="1">Peripheral membrane protein</topology>
        <orientation evidence="1">Cytoplasmic side</orientation>
    </subcellularLocation>
</comment>
<keyword evidence="5 11" id="KW-0067">ATP-binding</keyword>
<evidence type="ECO:0000256" key="4">
    <source>
        <dbReference type="ARBA" id="ARBA00022741"/>
    </source>
</evidence>
<dbReference type="InterPro" id="IPR003593">
    <property type="entry name" value="AAA+_ATPase"/>
</dbReference>
<evidence type="ECO:0000256" key="3">
    <source>
        <dbReference type="ARBA" id="ARBA00022475"/>
    </source>
</evidence>
<gene>
    <name evidence="11" type="ORF">D7223_02085</name>
</gene>
<dbReference type="RefSeq" id="WP_120724174.1">
    <property type="nucleotide sequence ID" value="NZ_RBAK01000001.1"/>
</dbReference>
<dbReference type="GO" id="GO:1900753">
    <property type="term" value="P:doxorubicin transport"/>
    <property type="evidence" value="ECO:0007669"/>
    <property type="project" value="InterPro"/>
</dbReference>
<dbReference type="GO" id="GO:0046677">
    <property type="term" value="P:response to antibiotic"/>
    <property type="evidence" value="ECO:0007669"/>
    <property type="project" value="UniProtKB-KW"/>
</dbReference>
<evidence type="ECO:0000256" key="7">
    <source>
        <dbReference type="ARBA" id="ARBA00023136"/>
    </source>
</evidence>
<evidence type="ECO:0000256" key="8">
    <source>
        <dbReference type="ARBA" id="ARBA00023251"/>
    </source>
</evidence>
<evidence type="ECO:0000256" key="5">
    <source>
        <dbReference type="ARBA" id="ARBA00022840"/>
    </source>
</evidence>
<dbReference type="FunFam" id="3.40.50.300:FF:000589">
    <property type="entry name" value="ABC transporter, ATP-binding subunit"/>
    <property type="match status" value="1"/>
</dbReference>
<dbReference type="GO" id="GO:0016887">
    <property type="term" value="F:ATP hydrolysis activity"/>
    <property type="evidence" value="ECO:0007669"/>
    <property type="project" value="InterPro"/>
</dbReference>
<evidence type="ECO:0000313" key="11">
    <source>
        <dbReference type="EMBL" id="RKN50585.1"/>
    </source>
</evidence>
<dbReference type="GO" id="GO:0005886">
    <property type="term" value="C:plasma membrane"/>
    <property type="evidence" value="ECO:0007669"/>
    <property type="project" value="UniProtKB-SubCell"/>
</dbReference>
<dbReference type="AlphaFoldDB" id="A0A3A9ZQX0"/>
<feature type="domain" description="ABC transporter" evidence="10">
    <location>
        <begin position="17"/>
        <end position="247"/>
    </location>
</feature>
<evidence type="ECO:0000256" key="1">
    <source>
        <dbReference type="ARBA" id="ARBA00004413"/>
    </source>
</evidence>
<dbReference type="InterPro" id="IPR003439">
    <property type="entry name" value="ABC_transporter-like_ATP-bd"/>
</dbReference>
<dbReference type="NCBIfam" id="TIGR01188">
    <property type="entry name" value="drrA"/>
    <property type="match status" value="1"/>
</dbReference>
<evidence type="ECO:0000259" key="10">
    <source>
        <dbReference type="PROSITE" id="PS50893"/>
    </source>
</evidence>
<keyword evidence="8" id="KW-0046">Antibiotic resistance</keyword>
<name>A0A3A9ZQX0_9ACTN</name>
<comment type="similarity">
    <text evidence="9">Belongs to the ABC transporter superfamily. Drug exporter-1 (DrugE1) (TC 3.A.1.105) family.</text>
</comment>
<dbReference type="Proteomes" id="UP000281726">
    <property type="component" value="Unassembled WGS sequence"/>
</dbReference>
<proteinExistence type="inferred from homology"/>
<keyword evidence="4" id="KW-0547">Nucleotide-binding</keyword>
<sequence length="325" mass="34942">MTAYNVPSVGISADPIVVAEGLHKSFGDTRALRGLDLSVPRGTVCGVLGPNGAGKTTAVRILATLSDPDAGHARIAGYDVVRDAGKVRERIGLAGQYAAVDDKLTGRGNLRIFGRLYHLSRREAHRRADELLDRFGLMDDADRPVAGYSGGMRRRLDLITSLILRPDVLFLDEPTTGLDPRSRGEIWDSIRELVADGTTVLLTTQYLDEADHLADHIAVIDHGQAIATGTPDALKATIGDRLDVTLEDPAALPEAMTVLNTLAGTEPTTTDDDRLSVALPATGPRLADIVRELDHAGVAAADVSLRRPTLDEVFLRLTDRKEPVR</sequence>
<dbReference type="PROSITE" id="PS50893">
    <property type="entry name" value="ABC_TRANSPORTER_2"/>
    <property type="match status" value="1"/>
</dbReference>
<keyword evidence="7" id="KW-0472">Membrane</keyword>
<dbReference type="InterPro" id="IPR005894">
    <property type="entry name" value="DrrA"/>
</dbReference>
<dbReference type="SUPFAM" id="SSF52540">
    <property type="entry name" value="P-loop containing nucleoside triphosphate hydrolases"/>
    <property type="match status" value="1"/>
</dbReference>
<dbReference type="PANTHER" id="PTHR42711:SF19">
    <property type="entry name" value="DOXORUBICIN RESISTANCE ATP-BINDING PROTEIN DRRA"/>
    <property type="match status" value="1"/>
</dbReference>
<protein>
    <submittedName>
        <fullName evidence="11">ATP-binding cassette domain-containing protein</fullName>
    </submittedName>
</protein>
<dbReference type="PROSITE" id="PS00211">
    <property type="entry name" value="ABC_TRANSPORTER_1"/>
    <property type="match status" value="1"/>
</dbReference>
<dbReference type="GO" id="GO:0005524">
    <property type="term" value="F:ATP binding"/>
    <property type="evidence" value="ECO:0007669"/>
    <property type="project" value="UniProtKB-KW"/>
</dbReference>
<evidence type="ECO:0000313" key="12">
    <source>
        <dbReference type="Proteomes" id="UP000281726"/>
    </source>
</evidence>
<dbReference type="InterPro" id="IPR027417">
    <property type="entry name" value="P-loop_NTPase"/>
</dbReference>
<dbReference type="SMART" id="SM00382">
    <property type="entry name" value="AAA"/>
    <property type="match status" value="1"/>
</dbReference>
<keyword evidence="2" id="KW-0813">Transport</keyword>
<reference evidence="11 12" key="1">
    <citation type="journal article" date="2004" name="Syst. Appl. Microbiol.">
        <title>Cryptoendolithic actinomycetes from antarctic sandstone rock samples: Micromonospora endolithica sp. nov. and two isolates related to Micromonospora coerulea Jensen 1932.</title>
        <authorList>
            <person name="Hirsch P."/>
            <person name="Mevs U."/>
            <person name="Kroppenstedt R.M."/>
            <person name="Schumann P."/>
            <person name="Stackebrandt E."/>
        </authorList>
    </citation>
    <scope>NUCLEOTIDE SEQUENCE [LARGE SCALE GENOMIC DNA]</scope>
    <source>
        <strain evidence="11 12">JCM 12677</strain>
    </source>
</reference>
<dbReference type="InterPro" id="IPR017871">
    <property type="entry name" value="ABC_transporter-like_CS"/>
</dbReference>
<dbReference type="EMBL" id="RBAK01000001">
    <property type="protein sequence ID" value="RKN50585.1"/>
    <property type="molecule type" value="Genomic_DNA"/>
</dbReference>
<accession>A0A3A9ZQX0</accession>
<evidence type="ECO:0000256" key="6">
    <source>
        <dbReference type="ARBA" id="ARBA00022967"/>
    </source>
</evidence>
<keyword evidence="3" id="KW-1003">Cell membrane</keyword>
<dbReference type="Pfam" id="PF00005">
    <property type="entry name" value="ABC_tran"/>
    <property type="match status" value="1"/>
</dbReference>
<keyword evidence="12" id="KW-1185">Reference proteome</keyword>
<dbReference type="Gene3D" id="3.40.50.300">
    <property type="entry name" value="P-loop containing nucleotide triphosphate hydrolases"/>
    <property type="match status" value="1"/>
</dbReference>
<evidence type="ECO:0000256" key="9">
    <source>
        <dbReference type="ARBA" id="ARBA00049985"/>
    </source>
</evidence>
<dbReference type="InterPro" id="IPR050763">
    <property type="entry name" value="ABC_transporter_ATP-binding"/>
</dbReference>
<dbReference type="OrthoDB" id="9804819at2"/>
<dbReference type="GO" id="GO:0043215">
    <property type="term" value="P:daunorubicin transport"/>
    <property type="evidence" value="ECO:0007669"/>
    <property type="project" value="InterPro"/>
</dbReference>
<evidence type="ECO:0000256" key="2">
    <source>
        <dbReference type="ARBA" id="ARBA00022448"/>
    </source>
</evidence>
<keyword evidence="6" id="KW-1278">Translocase</keyword>
<organism evidence="11 12">
    <name type="scientific">Micromonospora endolithica</name>
    <dbReference type="NCBI Taxonomy" id="230091"/>
    <lineage>
        <taxon>Bacteria</taxon>
        <taxon>Bacillati</taxon>
        <taxon>Actinomycetota</taxon>
        <taxon>Actinomycetes</taxon>
        <taxon>Micromonosporales</taxon>
        <taxon>Micromonosporaceae</taxon>
        <taxon>Micromonospora</taxon>
    </lineage>
</organism>
<dbReference type="PANTHER" id="PTHR42711">
    <property type="entry name" value="ABC TRANSPORTER ATP-BINDING PROTEIN"/>
    <property type="match status" value="1"/>
</dbReference>
<comment type="caution">
    <text evidence="11">The sequence shown here is derived from an EMBL/GenBank/DDBJ whole genome shotgun (WGS) entry which is preliminary data.</text>
</comment>